<organism evidence="3 4">
    <name type="scientific">Mycolicibacterium fortuitum subsp. acetamidolyticum</name>
    <dbReference type="NCBI Taxonomy" id="144550"/>
    <lineage>
        <taxon>Bacteria</taxon>
        <taxon>Bacillati</taxon>
        <taxon>Actinomycetota</taxon>
        <taxon>Actinomycetes</taxon>
        <taxon>Mycobacteriales</taxon>
        <taxon>Mycobacteriaceae</taxon>
        <taxon>Mycolicibacterium</taxon>
    </lineage>
</organism>
<dbReference type="PANTHER" id="PTHR43625:SF40">
    <property type="entry name" value="ALDO-KETO REDUCTASE YAKC [NADP(+)]"/>
    <property type="match status" value="1"/>
</dbReference>
<dbReference type="InterPro" id="IPR020471">
    <property type="entry name" value="AKR"/>
</dbReference>
<dbReference type="InterPro" id="IPR050791">
    <property type="entry name" value="Aldo-Keto_reductase"/>
</dbReference>
<dbReference type="AlphaFoldDB" id="A0A100WQB6"/>
<dbReference type="GO" id="GO:0016491">
    <property type="term" value="F:oxidoreductase activity"/>
    <property type="evidence" value="ECO:0007669"/>
    <property type="project" value="UniProtKB-KW"/>
</dbReference>
<dbReference type="InterPro" id="IPR036812">
    <property type="entry name" value="NAD(P)_OxRdtase_dom_sf"/>
</dbReference>
<reference evidence="4" key="2">
    <citation type="submission" date="2016-02" db="EMBL/GenBank/DDBJ databases">
        <title>Draft genome sequence of five rapidly growing Mycobacterium species.</title>
        <authorList>
            <person name="Katahira K."/>
            <person name="Gotou Y."/>
            <person name="Iida K."/>
            <person name="Ogura Y."/>
            <person name="Hayashi T."/>
        </authorList>
    </citation>
    <scope>NUCLEOTIDE SEQUENCE [LARGE SCALE GENOMIC DNA]</scope>
    <source>
        <strain evidence="4">JCM6368</strain>
    </source>
</reference>
<dbReference type="PRINTS" id="PR00069">
    <property type="entry name" value="ALDKETRDTASE"/>
</dbReference>
<evidence type="ECO:0000259" key="2">
    <source>
        <dbReference type="Pfam" id="PF00248"/>
    </source>
</evidence>
<dbReference type="InterPro" id="IPR023210">
    <property type="entry name" value="NADP_OxRdtase_dom"/>
</dbReference>
<dbReference type="EMBL" id="BCSZ01000023">
    <property type="protein sequence ID" value="GAT02402.1"/>
    <property type="molecule type" value="Genomic_DNA"/>
</dbReference>
<dbReference type="CDD" id="cd19088">
    <property type="entry name" value="AKR_AKR13B1"/>
    <property type="match status" value="1"/>
</dbReference>
<reference evidence="3 4" key="1">
    <citation type="journal article" date="2016" name="Genome Announc.">
        <title>Draft Genome Sequences of Five Rapidly Growing Mycobacterium Species, M. thermoresistibile, M. fortuitum subsp. acetamidolyticum, M. canariasense, M. brisbanense, and M. novocastrense.</title>
        <authorList>
            <person name="Katahira K."/>
            <person name="Ogura Y."/>
            <person name="Gotoh Y."/>
            <person name="Hayashi T."/>
        </authorList>
    </citation>
    <scope>NUCLEOTIDE SEQUENCE [LARGE SCALE GENOMIC DNA]</scope>
    <source>
        <strain evidence="3 4">JCM6368</strain>
    </source>
</reference>
<evidence type="ECO:0000313" key="4">
    <source>
        <dbReference type="Proteomes" id="UP000069705"/>
    </source>
</evidence>
<protein>
    <submittedName>
        <fullName evidence="3">Oxidoreductase</fullName>
    </submittedName>
</protein>
<dbReference type="Pfam" id="PF00248">
    <property type="entry name" value="Aldo_ket_red"/>
    <property type="match status" value="1"/>
</dbReference>
<dbReference type="PANTHER" id="PTHR43625">
    <property type="entry name" value="AFLATOXIN B1 ALDEHYDE REDUCTASE"/>
    <property type="match status" value="1"/>
</dbReference>
<dbReference type="GO" id="GO:0005737">
    <property type="term" value="C:cytoplasm"/>
    <property type="evidence" value="ECO:0007669"/>
    <property type="project" value="TreeGrafter"/>
</dbReference>
<proteinExistence type="predicted"/>
<evidence type="ECO:0000313" key="3">
    <source>
        <dbReference type="EMBL" id="GAT02402.1"/>
    </source>
</evidence>
<evidence type="ECO:0000256" key="1">
    <source>
        <dbReference type="ARBA" id="ARBA00023002"/>
    </source>
</evidence>
<sequence>MKRRTLRIAVSMTLQERIVSTSHPGGTGIIGQHTVARIGYGAMGLGHGLPHDDATAVLHRAVELGVNHIDTASFYDDGVVNQRIRAALAPYREDLVIVSKVGARPATGPVPLALAQHPADLRAAVELDLAGLGLDQLPVVNLRRADIGPGLTAEGDQIVDLDDQLAEMIALRDEGKIGAIGISNVDLATLRRALPAGIVCVQNAYSLLNRDHEDELTLCREEGIAWVPFFPLGSAFPGFPKVAENDVVQRVATDLGVSGAQVGLAWLLAHAPNTLLIAGTTSVAHLEQNLAAGDVTLNEQQLADLDAVAAELPQGDGVQAFLDEGR</sequence>
<comment type="caution">
    <text evidence="3">The sequence shown here is derived from an EMBL/GenBank/DDBJ whole genome shotgun (WGS) entry which is preliminary data.</text>
</comment>
<accession>A0A100WQB6</accession>
<dbReference type="SUPFAM" id="SSF51430">
    <property type="entry name" value="NAD(P)-linked oxidoreductase"/>
    <property type="match status" value="1"/>
</dbReference>
<name>A0A100WQB6_MYCFO</name>
<dbReference type="Proteomes" id="UP000069705">
    <property type="component" value="Unassembled WGS sequence"/>
</dbReference>
<keyword evidence="1" id="KW-0560">Oxidoreductase</keyword>
<feature type="domain" description="NADP-dependent oxidoreductase" evidence="2">
    <location>
        <begin position="37"/>
        <end position="309"/>
    </location>
</feature>
<gene>
    <name evidence="3" type="ORF">RMCFA_2514</name>
</gene>
<dbReference type="Gene3D" id="3.20.20.100">
    <property type="entry name" value="NADP-dependent oxidoreductase domain"/>
    <property type="match status" value="1"/>
</dbReference>